<dbReference type="Proteomes" id="UP000636709">
    <property type="component" value="Unassembled WGS sequence"/>
</dbReference>
<evidence type="ECO:0000313" key="2">
    <source>
        <dbReference type="Proteomes" id="UP000636709"/>
    </source>
</evidence>
<keyword evidence="2" id="KW-1185">Reference proteome</keyword>
<evidence type="ECO:0008006" key="3">
    <source>
        <dbReference type="Google" id="ProtNLM"/>
    </source>
</evidence>
<sequence length="326" mass="37403">MKYFIQEKYLVFDPTVSSHYEVFSIPRVPYKEYPDDDPGGIKIYGRHAEERIGRALLRSSWPLSPCVLNVFSSRTGSWHKRFFDRDGEAAGSVADMQLDERYWMRRRNSVYCHGALYVHCENDYIMRISLSANKYRMVKPPRVTCDNLEFNLGKSGKDVYYALLDDDDLLRVWILAEPSACGELEWILKHDSGCSLFLPSLNCVPKAQGPWNLHDVTSGKGGESGAVQKEHKYEWNSDDESILHNEDSGPSRCCDGYLDILGFHPYKEIIFMHWSTRRVLAYHLNSSKLEDLGHLRPNNMTVDDIGTTFPFTPCLIAGELSEQNNN</sequence>
<organism evidence="1 2">
    <name type="scientific">Digitaria exilis</name>
    <dbReference type="NCBI Taxonomy" id="1010633"/>
    <lineage>
        <taxon>Eukaryota</taxon>
        <taxon>Viridiplantae</taxon>
        <taxon>Streptophyta</taxon>
        <taxon>Embryophyta</taxon>
        <taxon>Tracheophyta</taxon>
        <taxon>Spermatophyta</taxon>
        <taxon>Magnoliopsida</taxon>
        <taxon>Liliopsida</taxon>
        <taxon>Poales</taxon>
        <taxon>Poaceae</taxon>
        <taxon>PACMAD clade</taxon>
        <taxon>Panicoideae</taxon>
        <taxon>Panicodae</taxon>
        <taxon>Paniceae</taxon>
        <taxon>Anthephorinae</taxon>
        <taxon>Digitaria</taxon>
    </lineage>
</organism>
<name>A0A835C1U1_9POAL</name>
<dbReference type="AlphaFoldDB" id="A0A835C1U1"/>
<evidence type="ECO:0000313" key="1">
    <source>
        <dbReference type="EMBL" id="KAF8722825.1"/>
    </source>
</evidence>
<accession>A0A835C1U1</accession>
<proteinExistence type="predicted"/>
<dbReference type="PANTHER" id="PTHR34591">
    <property type="entry name" value="OS03G0653100 PROTEIN-RELATED"/>
    <property type="match status" value="1"/>
</dbReference>
<gene>
    <name evidence="1" type="ORF">HU200_021953</name>
</gene>
<reference evidence="1" key="1">
    <citation type="submission" date="2020-07" db="EMBL/GenBank/DDBJ databases">
        <title>Genome sequence and genetic diversity analysis of an under-domesticated orphan crop, white fonio (Digitaria exilis).</title>
        <authorList>
            <person name="Bennetzen J.L."/>
            <person name="Chen S."/>
            <person name="Ma X."/>
            <person name="Wang X."/>
            <person name="Yssel A.E.J."/>
            <person name="Chaluvadi S.R."/>
            <person name="Johnson M."/>
            <person name="Gangashetty P."/>
            <person name="Hamidou F."/>
            <person name="Sanogo M.D."/>
            <person name="Zwaenepoel A."/>
            <person name="Wallace J."/>
            <person name="Van De Peer Y."/>
            <person name="Van Deynze A."/>
        </authorList>
    </citation>
    <scope>NUCLEOTIDE SEQUENCE</scope>
    <source>
        <tissue evidence="1">Leaves</tissue>
    </source>
</reference>
<comment type="caution">
    <text evidence="1">The sequence shown here is derived from an EMBL/GenBank/DDBJ whole genome shotgun (WGS) entry which is preliminary data.</text>
</comment>
<dbReference type="EMBL" id="JACEFO010001669">
    <property type="protein sequence ID" value="KAF8722825.1"/>
    <property type="molecule type" value="Genomic_DNA"/>
</dbReference>
<dbReference type="PANTHER" id="PTHR34591:SF29">
    <property type="entry name" value="F-BOX DOMAIN-CONTAINING PROTEIN"/>
    <property type="match status" value="1"/>
</dbReference>
<protein>
    <recommendedName>
        <fullName evidence="3">F-box associated domain-containing protein</fullName>
    </recommendedName>
</protein>
<dbReference type="OrthoDB" id="627403at2759"/>